<dbReference type="Pfam" id="PF13641">
    <property type="entry name" value="Glyco_tranf_2_3"/>
    <property type="match status" value="1"/>
</dbReference>
<dbReference type="PANTHER" id="PTHR43179">
    <property type="entry name" value="RHAMNOSYLTRANSFERASE WBBL"/>
    <property type="match status" value="1"/>
</dbReference>
<sequence length="603" mass="67749">MHAIQSFLLPRAGFPRKLYFRSTGTVAIVPASDGTTPEVLVLDDGAKISTDTFFGALYLSYWVKYTSVRDIQLVVRLKGSAVVQIVDTTDWGEEVVIQKSISSTTLQDHKISLPELSETHPFNGQGPHRRHVTIKAAGECTVAGMLFSTQSAPKRKLSLSIGLCTFNQEKMFARTLERLASLVENTDSIHAIHVVNQGQPFASDKIRNLLQKPKFRCTEQRNLGGCGGFTRTIFDALASDEPVTHHLLMDDDIVLDERMIGRAIQFLEHMTAPYALGAPMIDALRPTTMYEAGAFIRHDNRLQPYCHNVDLTRKGALAHFDKPANTDYNAWWFCILPLEQCRDVRLPAPIFIRGDDFEYGQRLAAAGVPTLTLPSIAVWHEPFYAKPSGWQDYYDLRNRLIFGATYPSRVSQLSVAHVTGLVTTSILNHNYLSAELRLRAIEDFLAGPDATLSRDAEDLHQEIMAIAKTNAPERLESAAWKARDPIIGAPLKTGNMRELIVEQLASLAVTGLGPLRRSDDPVFMDIAVRPATVRGRGYVLTNGPRTFHLRYRPERKRMWSLMLRTAGLAVKYRRKRKAAGASWSDRIQAYQNVDFWKAQFDRR</sequence>
<comment type="similarity">
    <text evidence="1">Belongs to the glycosyltransferase 2 family.</text>
</comment>
<reference evidence="5 6" key="1">
    <citation type="submission" date="2022-10" db="EMBL/GenBank/DDBJ databases">
        <title>Defluviimonas sp. nov., isolated from ocean surface sediments.</title>
        <authorList>
            <person name="He W."/>
            <person name="Wang L."/>
            <person name="Zhang D.-F."/>
        </authorList>
    </citation>
    <scope>NUCLEOTIDE SEQUENCE [LARGE SCALE GENOMIC DNA]</scope>
    <source>
        <strain evidence="5 6">WL0050</strain>
    </source>
</reference>
<dbReference type="InterPro" id="IPR029044">
    <property type="entry name" value="Nucleotide-diphossugar_trans"/>
</dbReference>
<name>A0ABT2ZTV8_9RHOB</name>
<organism evidence="5 6">
    <name type="scientific">Albidovulum litorale</name>
    <dbReference type="NCBI Taxonomy" id="2984134"/>
    <lineage>
        <taxon>Bacteria</taxon>
        <taxon>Pseudomonadati</taxon>
        <taxon>Pseudomonadota</taxon>
        <taxon>Alphaproteobacteria</taxon>
        <taxon>Rhodobacterales</taxon>
        <taxon>Paracoccaceae</taxon>
        <taxon>Albidovulum</taxon>
    </lineage>
</organism>
<evidence type="ECO:0000256" key="2">
    <source>
        <dbReference type="ARBA" id="ARBA00022676"/>
    </source>
</evidence>
<evidence type="ECO:0000313" key="6">
    <source>
        <dbReference type="Proteomes" id="UP001652564"/>
    </source>
</evidence>
<evidence type="ECO:0000313" key="5">
    <source>
        <dbReference type="EMBL" id="MCV2874596.1"/>
    </source>
</evidence>
<dbReference type="InterPro" id="IPR040492">
    <property type="entry name" value="GlfT2_N"/>
</dbReference>
<dbReference type="Gene3D" id="3.90.550.60">
    <property type="match status" value="1"/>
</dbReference>
<accession>A0ABT2ZTV8</accession>
<dbReference type="SUPFAM" id="SSF53448">
    <property type="entry name" value="Nucleotide-diphospho-sugar transferases"/>
    <property type="match status" value="1"/>
</dbReference>
<keyword evidence="3 5" id="KW-0808">Transferase</keyword>
<evidence type="ECO:0000259" key="4">
    <source>
        <dbReference type="Pfam" id="PF17994"/>
    </source>
</evidence>
<dbReference type="PANTHER" id="PTHR43179:SF12">
    <property type="entry name" value="GALACTOFURANOSYLTRANSFERASE GLFT2"/>
    <property type="match status" value="1"/>
</dbReference>
<gene>
    <name evidence="5" type="ORF">OEZ71_20040</name>
</gene>
<keyword evidence="6" id="KW-1185">Reference proteome</keyword>
<dbReference type="GO" id="GO:0016757">
    <property type="term" value="F:glycosyltransferase activity"/>
    <property type="evidence" value="ECO:0007669"/>
    <property type="project" value="UniProtKB-KW"/>
</dbReference>
<evidence type="ECO:0000256" key="1">
    <source>
        <dbReference type="ARBA" id="ARBA00006739"/>
    </source>
</evidence>
<feature type="domain" description="Galactofuranosyltransferase GlfT2 N-terminal" evidence="4">
    <location>
        <begin position="4"/>
        <end position="115"/>
    </location>
</feature>
<dbReference type="RefSeq" id="WP_263741877.1">
    <property type="nucleotide sequence ID" value="NZ_JAOWKZ010000007.1"/>
</dbReference>
<keyword evidence="2 5" id="KW-0328">Glycosyltransferase</keyword>
<evidence type="ECO:0000256" key="3">
    <source>
        <dbReference type="ARBA" id="ARBA00022679"/>
    </source>
</evidence>
<dbReference type="Pfam" id="PF17994">
    <property type="entry name" value="Glft2_N"/>
    <property type="match status" value="1"/>
</dbReference>
<comment type="caution">
    <text evidence="5">The sequence shown here is derived from an EMBL/GenBank/DDBJ whole genome shotgun (WGS) entry which is preliminary data.</text>
</comment>
<proteinExistence type="inferred from homology"/>
<dbReference type="EMBL" id="JAOWKZ010000007">
    <property type="protein sequence ID" value="MCV2874596.1"/>
    <property type="molecule type" value="Genomic_DNA"/>
</dbReference>
<dbReference type="EC" id="2.4.-.-" evidence="5"/>
<dbReference type="Proteomes" id="UP001652564">
    <property type="component" value="Unassembled WGS sequence"/>
</dbReference>
<protein>
    <submittedName>
        <fullName evidence="5">Glycosyltransferase</fullName>
        <ecNumber evidence="5">2.4.-.-</ecNumber>
    </submittedName>
</protein>